<keyword evidence="3" id="KW-1185">Reference proteome</keyword>
<evidence type="ECO:0000256" key="1">
    <source>
        <dbReference type="SAM" id="MobiDB-lite"/>
    </source>
</evidence>
<dbReference type="Proteomes" id="UP000634136">
    <property type="component" value="Unassembled WGS sequence"/>
</dbReference>
<gene>
    <name evidence="2" type="ORF">G2W53_015481</name>
</gene>
<organism evidence="2 3">
    <name type="scientific">Senna tora</name>
    <dbReference type="NCBI Taxonomy" id="362788"/>
    <lineage>
        <taxon>Eukaryota</taxon>
        <taxon>Viridiplantae</taxon>
        <taxon>Streptophyta</taxon>
        <taxon>Embryophyta</taxon>
        <taxon>Tracheophyta</taxon>
        <taxon>Spermatophyta</taxon>
        <taxon>Magnoliopsida</taxon>
        <taxon>eudicotyledons</taxon>
        <taxon>Gunneridae</taxon>
        <taxon>Pentapetalae</taxon>
        <taxon>rosids</taxon>
        <taxon>fabids</taxon>
        <taxon>Fabales</taxon>
        <taxon>Fabaceae</taxon>
        <taxon>Caesalpinioideae</taxon>
        <taxon>Cassia clade</taxon>
        <taxon>Senna</taxon>
    </lineage>
</organism>
<reference evidence="2" key="1">
    <citation type="submission" date="2020-09" db="EMBL/GenBank/DDBJ databases">
        <title>Genome-Enabled Discovery of Anthraquinone Biosynthesis in Senna tora.</title>
        <authorList>
            <person name="Kang S.-H."/>
            <person name="Pandey R.P."/>
            <person name="Lee C.-M."/>
            <person name="Sim J.-S."/>
            <person name="Jeong J.-T."/>
            <person name="Choi B.-S."/>
            <person name="Jung M."/>
            <person name="Ginzburg D."/>
            <person name="Zhao K."/>
            <person name="Won S.Y."/>
            <person name="Oh T.-J."/>
            <person name="Yu Y."/>
            <person name="Kim N.-H."/>
            <person name="Lee O.R."/>
            <person name="Lee T.-H."/>
            <person name="Bashyal P."/>
            <person name="Kim T.-S."/>
            <person name="Lee W.-H."/>
            <person name="Kawkins C."/>
            <person name="Kim C.-K."/>
            <person name="Kim J.S."/>
            <person name="Ahn B.O."/>
            <person name="Rhee S.Y."/>
            <person name="Sohng J.K."/>
        </authorList>
    </citation>
    <scope>NUCLEOTIDE SEQUENCE</scope>
    <source>
        <tissue evidence="2">Leaf</tissue>
    </source>
</reference>
<evidence type="ECO:0000313" key="2">
    <source>
        <dbReference type="EMBL" id="KAF7833148.1"/>
    </source>
</evidence>
<proteinExistence type="predicted"/>
<evidence type="ECO:0000313" key="3">
    <source>
        <dbReference type="Proteomes" id="UP000634136"/>
    </source>
</evidence>
<comment type="caution">
    <text evidence="2">The sequence shown here is derived from an EMBL/GenBank/DDBJ whole genome shotgun (WGS) entry which is preliminary data.</text>
</comment>
<feature type="compositionally biased region" description="Basic and acidic residues" evidence="1">
    <location>
        <begin position="43"/>
        <end position="60"/>
    </location>
</feature>
<sequence length="83" mass="9702">MVVITRNNHNQRQAISGEQEARGAQDFLANVAQVAREEAVRHVEDTRHCQAPRTDQEDPRNSFLEKQQRVWENYQQNLPPPRP</sequence>
<name>A0A834WVK3_9FABA</name>
<feature type="region of interest" description="Disordered" evidence="1">
    <location>
        <begin position="43"/>
        <end position="63"/>
    </location>
</feature>
<dbReference type="AlphaFoldDB" id="A0A834WVK3"/>
<accession>A0A834WVK3</accession>
<protein>
    <submittedName>
        <fullName evidence="2">Uncharacterized protein</fullName>
    </submittedName>
</protein>
<dbReference type="EMBL" id="JAAIUW010000005">
    <property type="protein sequence ID" value="KAF7833148.1"/>
    <property type="molecule type" value="Genomic_DNA"/>
</dbReference>